<dbReference type="Proteomes" id="UP000611708">
    <property type="component" value="Unassembled WGS sequence"/>
</dbReference>
<proteinExistence type="predicted"/>
<reference evidence="1 2" key="1">
    <citation type="submission" date="2020-11" db="EMBL/GenBank/DDBJ databases">
        <authorList>
            <person name="Kim M.K."/>
        </authorList>
    </citation>
    <scope>NUCLEOTIDE SEQUENCE [LARGE SCALE GENOMIC DNA]</scope>
    <source>
        <strain evidence="1 2">BT290</strain>
    </source>
</reference>
<evidence type="ECO:0000313" key="1">
    <source>
        <dbReference type="EMBL" id="MBF9196635.1"/>
    </source>
</evidence>
<evidence type="ECO:0000313" key="2">
    <source>
        <dbReference type="Proteomes" id="UP000611708"/>
    </source>
</evidence>
<gene>
    <name evidence="1" type="ORF">I2H36_11335</name>
</gene>
<name>A0ABS0HT30_9HYPH</name>
<sequence>MRISGTVRADALVGSGRQFGSSSYRTQSGAHLQMDVRKQTEYGPLRAVIAVGNLHRDRGQE</sequence>
<accession>A0ABS0HT30</accession>
<protein>
    <submittedName>
        <fullName evidence="1">Porin</fullName>
    </submittedName>
</protein>
<comment type="caution">
    <text evidence="1">The sequence shown here is derived from an EMBL/GenBank/DDBJ whole genome shotgun (WGS) entry which is preliminary data.</text>
</comment>
<organism evidence="1 2">
    <name type="scientific">Microvirga terrestris</name>
    <dbReference type="NCBI Taxonomy" id="2791024"/>
    <lineage>
        <taxon>Bacteria</taxon>
        <taxon>Pseudomonadati</taxon>
        <taxon>Pseudomonadota</taxon>
        <taxon>Alphaproteobacteria</taxon>
        <taxon>Hyphomicrobiales</taxon>
        <taxon>Methylobacteriaceae</taxon>
        <taxon>Microvirga</taxon>
    </lineage>
</organism>
<dbReference type="EMBL" id="JADQDN010000005">
    <property type="protein sequence ID" value="MBF9196635.1"/>
    <property type="molecule type" value="Genomic_DNA"/>
</dbReference>
<keyword evidence="2" id="KW-1185">Reference proteome</keyword>